<proteinExistence type="predicted"/>
<organism evidence="1 2">
    <name type="scientific">Sphingobium yanoikuyae</name>
    <name type="common">Sphingomonas yanoikuyae</name>
    <dbReference type="NCBI Taxonomy" id="13690"/>
    <lineage>
        <taxon>Bacteria</taxon>
        <taxon>Pseudomonadati</taxon>
        <taxon>Pseudomonadota</taxon>
        <taxon>Alphaproteobacteria</taxon>
        <taxon>Sphingomonadales</taxon>
        <taxon>Sphingomonadaceae</taxon>
        <taxon>Sphingobium</taxon>
    </lineage>
</organism>
<sequence>MKHHGTDTCVMREDHVGKPADHGLMCEECRAEDRAMAEQHMKRITLEVEGDVGPDDAREILDAVFAKLGRCWSERTEGPIYRGDGKHVGNARVQLLPFSLQMAREVKASSDPVEAAKWAASVHYGCEHDMNGGYLGHSDFCHAMHSAIGESSITDDEIDAALRHGFGDRIADTNMKEARHD</sequence>
<dbReference type="EMBL" id="CP053021">
    <property type="protein sequence ID" value="QJR01769.1"/>
    <property type="molecule type" value="Genomic_DNA"/>
</dbReference>
<evidence type="ECO:0000313" key="1">
    <source>
        <dbReference type="EMBL" id="QJR01769.1"/>
    </source>
</evidence>
<dbReference type="Proteomes" id="UP000502611">
    <property type="component" value="Chromosome"/>
</dbReference>
<protein>
    <submittedName>
        <fullName evidence="1">Uncharacterized protein</fullName>
    </submittedName>
</protein>
<gene>
    <name evidence="1" type="ORF">HH800_05895</name>
</gene>
<accession>A0A6M4G3U9</accession>
<name>A0A6M4G3U9_SPHYA</name>
<evidence type="ECO:0000313" key="2">
    <source>
        <dbReference type="Proteomes" id="UP000502611"/>
    </source>
</evidence>
<reference evidence="1 2" key="1">
    <citation type="submission" date="2020-04" db="EMBL/GenBank/DDBJ databases">
        <title>The Whole Genome Analysis of High salt-tolerant Sphingobium yanoikuyae YC-XJ2 with Aryl organophosphorus flame retardants (aryl-OPFRs)-degrading capacity and characteristics of Related phosphotriesterase.</title>
        <authorList>
            <person name="Li X."/>
        </authorList>
    </citation>
    <scope>NUCLEOTIDE SEQUENCE [LARGE SCALE GENOMIC DNA]</scope>
    <source>
        <strain evidence="1 2">YC-XJ2</strain>
    </source>
</reference>
<dbReference type="AlphaFoldDB" id="A0A6M4G3U9"/>
<dbReference type="RefSeq" id="WP_169860485.1">
    <property type="nucleotide sequence ID" value="NZ_CP053021.1"/>
</dbReference>